<dbReference type="Proteomes" id="UP001341281">
    <property type="component" value="Chromosome 07"/>
</dbReference>
<feature type="compositionally biased region" description="Basic and acidic residues" evidence="1">
    <location>
        <begin position="131"/>
        <end position="147"/>
    </location>
</feature>
<dbReference type="AlphaFoldDB" id="A0AAQ3U347"/>
<evidence type="ECO:0000313" key="4">
    <source>
        <dbReference type="Proteomes" id="UP001341281"/>
    </source>
</evidence>
<dbReference type="EMBL" id="CP144751">
    <property type="protein sequence ID" value="WVZ84079.1"/>
    <property type="molecule type" value="Genomic_DNA"/>
</dbReference>
<keyword evidence="2" id="KW-1133">Transmembrane helix</keyword>
<reference evidence="3 4" key="1">
    <citation type="submission" date="2024-02" db="EMBL/GenBank/DDBJ databases">
        <title>High-quality chromosome-scale genome assembly of Pensacola bahiagrass (Paspalum notatum Flugge var. saurae).</title>
        <authorList>
            <person name="Vega J.M."/>
            <person name="Podio M."/>
            <person name="Orjuela J."/>
            <person name="Siena L.A."/>
            <person name="Pessino S.C."/>
            <person name="Combes M.C."/>
            <person name="Mariac C."/>
            <person name="Albertini E."/>
            <person name="Pupilli F."/>
            <person name="Ortiz J.P.A."/>
            <person name="Leblanc O."/>
        </authorList>
    </citation>
    <scope>NUCLEOTIDE SEQUENCE [LARGE SCALE GENOMIC DNA]</scope>
    <source>
        <strain evidence="3">R1</strain>
        <tissue evidence="3">Leaf</tissue>
    </source>
</reference>
<accession>A0AAQ3U347</accession>
<feature type="region of interest" description="Disordered" evidence="1">
    <location>
        <begin position="123"/>
        <end position="147"/>
    </location>
</feature>
<keyword evidence="2" id="KW-0472">Membrane</keyword>
<gene>
    <name evidence="3" type="ORF">U9M48_031151</name>
</gene>
<proteinExistence type="predicted"/>
<feature type="transmembrane region" description="Helical" evidence="2">
    <location>
        <begin position="46"/>
        <end position="65"/>
    </location>
</feature>
<protein>
    <submittedName>
        <fullName evidence="3">Uncharacterized protein</fullName>
    </submittedName>
</protein>
<feature type="transmembrane region" description="Helical" evidence="2">
    <location>
        <begin position="6"/>
        <end position="25"/>
    </location>
</feature>
<keyword evidence="4" id="KW-1185">Reference proteome</keyword>
<name>A0AAQ3U347_PASNO</name>
<organism evidence="3 4">
    <name type="scientific">Paspalum notatum var. saurae</name>
    <dbReference type="NCBI Taxonomy" id="547442"/>
    <lineage>
        <taxon>Eukaryota</taxon>
        <taxon>Viridiplantae</taxon>
        <taxon>Streptophyta</taxon>
        <taxon>Embryophyta</taxon>
        <taxon>Tracheophyta</taxon>
        <taxon>Spermatophyta</taxon>
        <taxon>Magnoliopsida</taxon>
        <taxon>Liliopsida</taxon>
        <taxon>Poales</taxon>
        <taxon>Poaceae</taxon>
        <taxon>PACMAD clade</taxon>
        <taxon>Panicoideae</taxon>
        <taxon>Andropogonodae</taxon>
        <taxon>Paspaleae</taxon>
        <taxon>Paspalinae</taxon>
        <taxon>Paspalum</taxon>
    </lineage>
</organism>
<evidence type="ECO:0000256" key="1">
    <source>
        <dbReference type="SAM" id="MobiDB-lite"/>
    </source>
</evidence>
<evidence type="ECO:0000256" key="2">
    <source>
        <dbReference type="SAM" id="Phobius"/>
    </source>
</evidence>
<keyword evidence="2" id="KW-0812">Transmembrane</keyword>
<sequence>MWTVGSLKVSFLFFSFLLFPFYPCSEGIHSQGPWLLPGRRSFSLRVAAALPLCAAAGCSSVLLLPCYRRPGAAPLAWCSVLADPVLLLLLVRRRLVVLLLVALPESAYCPSLACSCGCCSHATSRAQGEPRPGKEVTNDRDMHGSWE</sequence>
<evidence type="ECO:0000313" key="3">
    <source>
        <dbReference type="EMBL" id="WVZ84079.1"/>
    </source>
</evidence>